<sequence>MLKIPKLPGYVTSCPIHQPAYLGYVAVEPQNRQSFTVAAPSSSMPYFIITTRRPGDGFVVDPDNTAAQRRGQQSHQHPTSSSLLSTLLVRSSLLRITVDVAYSEPYDTTRQTRCME</sequence>
<dbReference type="EMBL" id="JAZAVK010000088">
    <property type="protein sequence ID" value="KAK7424813.1"/>
    <property type="molecule type" value="Genomic_DNA"/>
</dbReference>
<name>A0ABR1HUA0_9HYPO</name>
<comment type="caution">
    <text evidence="2">The sequence shown here is derived from an EMBL/GenBank/DDBJ whole genome shotgun (WGS) entry which is preliminary data.</text>
</comment>
<evidence type="ECO:0000313" key="3">
    <source>
        <dbReference type="Proteomes" id="UP001498421"/>
    </source>
</evidence>
<feature type="compositionally biased region" description="Polar residues" evidence="1">
    <location>
        <begin position="65"/>
        <end position="78"/>
    </location>
</feature>
<feature type="region of interest" description="Disordered" evidence="1">
    <location>
        <begin position="61"/>
        <end position="83"/>
    </location>
</feature>
<keyword evidence="3" id="KW-1185">Reference proteome</keyword>
<reference evidence="2 3" key="1">
    <citation type="journal article" date="2025" name="Microbiol. Resour. Announc.">
        <title>Draft genome sequences for Neonectria magnoliae and Neonectria punicea, canker pathogens of Liriodendron tulipifera and Acer saccharum in West Virginia.</title>
        <authorList>
            <person name="Petronek H.M."/>
            <person name="Kasson M.T."/>
            <person name="Metheny A.M."/>
            <person name="Stauder C.M."/>
            <person name="Lovett B."/>
            <person name="Lynch S.C."/>
            <person name="Garnas J.R."/>
            <person name="Kasson L.R."/>
            <person name="Stajich J.E."/>
        </authorList>
    </citation>
    <scope>NUCLEOTIDE SEQUENCE [LARGE SCALE GENOMIC DNA]</scope>
    <source>
        <strain evidence="2 3">NRRL 64651</strain>
    </source>
</reference>
<organism evidence="2 3">
    <name type="scientific">Neonectria magnoliae</name>
    <dbReference type="NCBI Taxonomy" id="2732573"/>
    <lineage>
        <taxon>Eukaryota</taxon>
        <taxon>Fungi</taxon>
        <taxon>Dikarya</taxon>
        <taxon>Ascomycota</taxon>
        <taxon>Pezizomycotina</taxon>
        <taxon>Sordariomycetes</taxon>
        <taxon>Hypocreomycetidae</taxon>
        <taxon>Hypocreales</taxon>
        <taxon>Nectriaceae</taxon>
        <taxon>Neonectria</taxon>
    </lineage>
</organism>
<proteinExistence type="predicted"/>
<gene>
    <name evidence="2" type="ORF">QQZ08_008442</name>
</gene>
<accession>A0ABR1HUA0</accession>
<dbReference type="Proteomes" id="UP001498421">
    <property type="component" value="Unassembled WGS sequence"/>
</dbReference>
<protein>
    <submittedName>
        <fullName evidence="2">Uncharacterized protein</fullName>
    </submittedName>
</protein>
<evidence type="ECO:0000313" key="2">
    <source>
        <dbReference type="EMBL" id="KAK7424813.1"/>
    </source>
</evidence>
<evidence type="ECO:0000256" key="1">
    <source>
        <dbReference type="SAM" id="MobiDB-lite"/>
    </source>
</evidence>